<dbReference type="PANTHER" id="PTHR38340">
    <property type="entry name" value="S-LAYER PROTEIN"/>
    <property type="match status" value="1"/>
</dbReference>
<dbReference type="InterPro" id="IPR001343">
    <property type="entry name" value="Hemolysn_Ca-bd"/>
</dbReference>
<evidence type="ECO:0000313" key="7">
    <source>
        <dbReference type="Proteomes" id="UP000319313"/>
    </source>
</evidence>
<name>A0A552E5C7_MICAE</name>
<proteinExistence type="predicted"/>
<dbReference type="InterPro" id="IPR018511">
    <property type="entry name" value="Hemolysin-typ_Ca-bd_CS"/>
</dbReference>
<dbReference type="Pfam" id="PF08548">
    <property type="entry name" value="Peptidase_M10_C"/>
    <property type="match status" value="1"/>
</dbReference>
<dbReference type="GO" id="GO:0005509">
    <property type="term" value="F:calcium ion binding"/>
    <property type="evidence" value="ECO:0007669"/>
    <property type="project" value="InterPro"/>
</dbReference>
<dbReference type="EMBL" id="SFBL01000015">
    <property type="protein sequence ID" value="TRU29709.1"/>
    <property type="molecule type" value="Genomic_DNA"/>
</dbReference>
<protein>
    <submittedName>
        <fullName evidence="6">Calcium-binding protein</fullName>
    </submittedName>
</protein>
<organism evidence="6 7">
    <name type="scientific">Microcystis aeruginosa Ma_SC_T_19800800_S464</name>
    <dbReference type="NCBI Taxonomy" id="2486257"/>
    <lineage>
        <taxon>Bacteria</taxon>
        <taxon>Bacillati</taxon>
        <taxon>Cyanobacteriota</taxon>
        <taxon>Cyanophyceae</taxon>
        <taxon>Oscillatoriophycideae</taxon>
        <taxon>Chroococcales</taxon>
        <taxon>Microcystaceae</taxon>
        <taxon>Microcystis</taxon>
    </lineage>
</organism>
<dbReference type="SUPFAM" id="SSF51120">
    <property type="entry name" value="beta-Roll"/>
    <property type="match status" value="1"/>
</dbReference>
<feature type="domain" description="Peptidase M10 serralysin C-terminal" evidence="5">
    <location>
        <begin position="64"/>
        <end position="134"/>
    </location>
</feature>
<dbReference type="Pfam" id="PF00353">
    <property type="entry name" value="HemolysinCabind"/>
    <property type="match status" value="1"/>
</dbReference>
<evidence type="ECO:0000256" key="1">
    <source>
        <dbReference type="ARBA" id="ARBA00001913"/>
    </source>
</evidence>
<evidence type="ECO:0000256" key="2">
    <source>
        <dbReference type="ARBA" id="ARBA00004613"/>
    </source>
</evidence>
<comment type="caution">
    <text evidence="6">The sequence shown here is derived from an EMBL/GenBank/DDBJ whole genome shotgun (WGS) entry which is preliminary data.</text>
</comment>
<dbReference type="InterPro" id="IPR013858">
    <property type="entry name" value="Peptidase_M10B_C"/>
</dbReference>
<dbReference type="NCBIfam" id="NF041519">
    <property type="entry name" value="bluetail"/>
    <property type="match status" value="1"/>
</dbReference>
<dbReference type="AlphaFoldDB" id="A0A552E5C7"/>
<evidence type="ECO:0000256" key="4">
    <source>
        <dbReference type="ARBA" id="ARBA00022737"/>
    </source>
</evidence>
<dbReference type="InterPro" id="IPR048165">
    <property type="entry name" value="Bluetail_dom"/>
</dbReference>
<accession>A0A552E5C7</accession>
<sequence>MYGGDGQDYLLGGEGFDRLWGDSGNDSLYGNYGNDSLYGGNGSDQLFGGYNNDYLTGESGSDLIVGGLGKDTLLGGADADTFVFNTPQDSLLVSYDVIKDLQIGIDNIDGLTALSAAQVKELASVSSLTEANIKTLLNGTNFVANGAATFRVGTQTFLVLNDNLAGFSANTDAIIEITGFSGNLANLSII</sequence>
<dbReference type="GO" id="GO:0005615">
    <property type="term" value="C:extracellular space"/>
    <property type="evidence" value="ECO:0007669"/>
    <property type="project" value="InterPro"/>
</dbReference>
<gene>
    <name evidence="6" type="ORF">EWV81_01660</name>
</gene>
<evidence type="ECO:0000256" key="3">
    <source>
        <dbReference type="ARBA" id="ARBA00022525"/>
    </source>
</evidence>
<evidence type="ECO:0000259" key="5">
    <source>
        <dbReference type="Pfam" id="PF08548"/>
    </source>
</evidence>
<dbReference type="PRINTS" id="PR00313">
    <property type="entry name" value="CABNDNGRPT"/>
</dbReference>
<dbReference type="InterPro" id="IPR011049">
    <property type="entry name" value="Serralysin-like_metalloprot_C"/>
</dbReference>
<evidence type="ECO:0000313" key="6">
    <source>
        <dbReference type="EMBL" id="TRU29709.1"/>
    </source>
</evidence>
<dbReference type="Gene3D" id="2.150.10.10">
    <property type="entry name" value="Serralysin-like metalloprotease, C-terminal"/>
    <property type="match status" value="2"/>
</dbReference>
<comment type="subcellular location">
    <subcellularLocation>
        <location evidence="2">Secreted</location>
    </subcellularLocation>
</comment>
<keyword evidence="4" id="KW-0677">Repeat</keyword>
<dbReference type="Proteomes" id="UP000319313">
    <property type="component" value="Unassembled WGS sequence"/>
</dbReference>
<reference evidence="6 7" key="1">
    <citation type="submission" date="2019-01" db="EMBL/GenBank/DDBJ databases">
        <title>Coherence of Microcystis species and biogeography revealed through population genomics.</title>
        <authorList>
            <person name="Perez-Carrascal O.M."/>
            <person name="Terrat Y."/>
            <person name="Giani A."/>
            <person name="Fortin N."/>
            <person name="Tromas N."/>
            <person name="Shapiro B.J."/>
        </authorList>
    </citation>
    <scope>NUCLEOTIDE SEQUENCE [LARGE SCALE GENOMIC DNA]</scope>
    <source>
        <strain evidence="6">Ma_SC_T_19800800_S464</strain>
    </source>
</reference>
<keyword evidence="3" id="KW-0964">Secreted</keyword>
<dbReference type="PROSITE" id="PS00330">
    <property type="entry name" value="HEMOLYSIN_CALCIUM"/>
    <property type="match status" value="3"/>
</dbReference>
<dbReference type="PANTHER" id="PTHR38340:SF1">
    <property type="entry name" value="S-LAYER PROTEIN"/>
    <property type="match status" value="1"/>
</dbReference>
<dbReference type="InterPro" id="IPR050557">
    <property type="entry name" value="RTX_toxin/Mannuronan_C5-epim"/>
</dbReference>
<comment type="cofactor">
    <cofactor evidence="1">
        <name>Ca(2+)</name>
        <dbReference type="ChEBI" id="CHEBI:29108"/>
    </cofactor>
</comment>